<evidence type="ECO:0000256" key="3">
    <source>
        <dbReference type="ARBA" id="ARBA00012759"/>
    </source>
</evidence>
<evidence type="ECO:0000259" key="15">
    <source>
        <dbReference type="PROSITE" id="PS50957"/>
    </source>
</evidence>
<dbReference type="EMBL" id="JAWJWE010000036">
    <property type="protein sequence ID" value="KAK6629203.1"/>
    <property type="molecule type" value="Genomic_DNA"/>
</dbReference>
<evidence type="ECO:0000256" key="4">
    <source>
        <dbReference type="ARBA" id="ARBA00022670"/>
    </source>
</evidence>
<dbReference type="PANTHER" id="PTHR14159">
    <property type="entry name" value="ATAXIN-3-RELATED"/>
    <property type="match status" value="1"/>
</dbReference>
<dbReference type="Gene3D" id="6.10.140.100">
    <property type="match status" value="1"/>
</dbReference>
<feature type="domain" description="PH" evidence="14">
    <location>
        <begin position="1"/>
        <end position="24"/>
    </location>
</feature>
<evidence type="ECO:0000256" key="6">
    <source>
        <dbReference type="ARBA" id="ARBA00022801"/>
    </source>
</evidence>
<evidence type="ECO:0000256" key="5">
    <source>
        <dbReference type="ARBA" id="ARBA00022786"/>
    </source>
</evidence>
<evidence type="ECO:0000256" key="11">
    <source>
        <dbReference type="PIRSR" id="PIRSR633865-1"/>
    </source>
</evidence>
<keyword evidence="6 12" id="KW-0378">Hydrolase</keyword>
<dbReference type="PROSITE" id="PS50003">
    <property type="entry name" value="PH_DOMAIN"/>
    <property type="match status" value="1"/>
</dbReference>
<proteinExistence type="predicted"/>
<feature type="region of interest" description="Disordered" evidence="13">
    <location>
        <begin position="279"/>
        <end position="298"/>
    </location>
</feature>
<comment type="catalytic activity">
    <reaction evidence="1">
        <text>Thiol-dependent hydrolysis of ester, thioester, amide, peptide and isopeptide bonds formed by the C-terminal Gly of ubiquitin (a 76-residue protein attached to proteins as an intracellular targeting signal).</text>
        <dbReference type="EC" id="3.4.19.12"/>
    </reaction>
</comment>
<dbReference type="Pfam" id="PF02809">
    <property type="entry name" value="UIM"/>
    <property type="match status" value="3"/>
</dbReference>
<dbReference type="PROSITE" id="PS50957">
    <property type="entry name" value="JOSEPHIN"/>
    <property type="match status" value="1"/>
</dbReference>
<keyword evidence="8" id="KW-0805">Transcription regulation</keyword>
<dbReference type="SMART" id="SM00726">
    <property type="entry name" value="UIM"/>
    <property type="match status" value="3"/>
</dbReference>
<evidence type="ECO:0000256" key="7">
    <source>
        <dbReference type="ARBA" id="ARBA00022807"/>
    </source>
</evidence>
<evidence type="ECO:0000256" key="13">
    <source>
        <dbReference type="SAM" id="MobiDB-lite"/>
    </source>
</evidence>
<dbReference type="InterPro" id="IPR006155">
    <property type="entry name" value="Josephin"/>
</dbReference>
<keyword evidence="7" id="KW-0788">Thiol protease</keyword>
<dbReference type="GO" id="GO:0005634">
    <property type="term" value="C:nucleus"/>
    <property type="evidence" value="ECO:0007669"/>
    <property type="project" value="UniProtKB-SubCell"/>
</dbReference>
<sequence>MQVRSNDETKSVEKWVSSLMDLQREQEGSLCALHCLNALLQGPYFTAVDLAMHAQNLDDEERIRMAESGVDSLEYRTFLEQPSGNMDDSGYFSVQVISSCLSVWGLELVRYGSTEKKAVEAKNNPELMKAYICNYKDHWFTVRKLAHQWFNLNSLSSGPKFISDTYLGMFLAQLQQEGYSIFVVLGDFPQCEADIVLKKNPVRQASDSNSGTSSKSSGNQMKPFDGAGYRLGGDEGSDDLQRALKLSLATDDNQSEESYEDLEMKRAIELSLRATSNHSIATSERSSSFAKMSSEDANDPDLQRALTMSLECIEQDDVKSKRLAYFEKLNNAKAST</sequence>
<evidence type="ECO:0000256" key="1">
    <source>
        <dbReference type="ARBA" id="ARBA00000707"/>
    </source>
</evidence>
<feature type="active site" evidence="12">
    <location>
        <position position="31"/>
    </location>
</feature>
<keyword evidence="5" id="KW-0833">Ubl conjugation pathway</keyword>
<dbReference type="AlphaFoldDB" id="A0AAN8PDT4"/>
<evidence type="ECO:0000256" key="12">
    <source>
        <dbReference type="PROSITE-ProRule" id="PRU00331"/>
    </source>
</evidence>
<keyword evidence="10" id="KW-0539">Nucleus</keyword>
<dbReference type="EC" id="3.4.19.12" evidence="3"/>
<keyword evidence="9" id="KW-0804">Transcription</keyword>
<dbReference type="GO" id="GO:0016579">
    <property type="term" value="P:protein deubiquitination"/>
    <property type="evidence" value="ECO:0007669"/>
    <property type="project" value="InterPro"/>
</dbReference>
<evidence type="ECO:0000313" key="16">
    <source>
        <dbReference type="EMBL" id="KAK6629203.1"/>
    </source>
</evidence>
<feature type="compositionally biased region" description="Low complexity" evidence="13">
    <location>
        <begin position="206"/>
        <end position="217"/>
    </location>
</feature>
<feature type="region of interest" description="Disordered" evidence="13">
    <location>
        <begin position="203"/>
        <end position="232"/>
    </location>
</feature>
<dbReference type="Gene3D" id="1.10.287.10">
    <property type="entry name" value="S15/NS1, RNA-binding"/>
    <property type="match status" value="1"/>
</dbReference>
<feature type="domain" description="Josephin" evidence="15">
    <location>
        <begin position="18"/>
        <end position="199"/>
    </location>
</feature>
<reference evidence="16 17" key="1">
    <citation type="submission" date="2023-10" db="EMBL/GenBank/DDBJ databases">
        <title>Genomes of two closely related lineages of the louse Polyplax serrata with different host specificities.</title>
        <authorList>
            <person name="Martinu J."/>
            <person name="Tarabai H."/>
            <person name="Stefka J."/>
            <person name="Hypsa V."/>
        </authorList>
    </citation>
    <scope>NUCLEOTIDE SEQUENCE [LARGE SCALE GENOMIC DNA]</scope>
    <source>
        <strain evidence="16">HR10_N</strain>
    </source>
</reference>
<protein>
    <recommendedName>
        <fullName evidence="3">ubiquitinyl hydrolase 1</fullName>
        <ecNumber evidence="3">3.4.19.12</ecNumber>
    </recommendedName>
</protein>
<evidence type="ECO:0000256" key="8">
    <source>
        <dbReference type="ARBA" id="ARBA00023015"/>
    </source>
</evidence>
<feature type="active site" description="Proton acceptor" evidence="11">
    <location>
        <position position="138"/>
    </location>
</feature>
<dbReference type="Proteomes" id="UP001372834">
    <property type="component" value="Unassembled WGS sequence"/>
</dbReference>
<dbReference type="SMART" id="SM01246">
    <property type="entry name" value="Josephin"/>
    <property type="match status" value="1"/>
</dbReference>
<feature type="active site" evidence="12">
    <location>
        <position position="138"/>
    </location>
</feature>
<organism evidence="16 17">
    <name type="scientific">Polyplax serrata</name>
    <name type="common">Common mouse louse</name>
    <dbReference type="NCBI Taxonomy" id="468196"/>
    <lineage>
        <taxon>Eukaryota</taxon>
        <taxon>Metazoa</taxon>
        <taxon>Ecdysozoa</taxon>
        <taxon>Arthropoda</taxon>
        <taxon>Hexapoda</taxon>
        <taxon>Insecta</taxon>
        <taxon>Pterygota</taxon>
        <taxon>Neoptera</taxon>
        <taxon>Paraneoptera</taxon>
        <taxon>Psocodea</taxon>
        <taxon>Troctomorpha</taxon>
        <taxon>Phthiraptera</taxon>
        <taxon>Anoplura</taxon>
        <taxon>Polyplacidae</taxon>
        <taxon>Polyplax</taxon>
    </lineage>
</organism>
<dbReference type="GO" id="GO:0004843">
    <property type="term" value="F:cysteine-type deubiquitinase activity"/>
    <property type="evidence" value="ECO:0007669"/>
    <property type="project" value="UniProtKB-EC"/>
</dbReference>
<evidence type="ECO:0000256" key="2">
    <source>
        <dbReference type="ARBA" id="ARBA00004123"/>
    </source>
</evidence>
<comment type="caution">
    <text evidence="16">The sequence shown here is derived from an EMBL/GenBank/DDBJ whole genome shotgun (WGS) entry which is preliminary data.</text>
</comment>
<dbReference type="InterPro" id="IPR003903">
    <property type="entry name" value="UIM_dom"/>
</dbReference>
<dbReference type="PRINTS" id="PR01233">
    <property type="entry name" value="JOSEPHIN"/>
</dbReference>
<evidence type="ECO:0000256" key="10">
    <source>
        <dbReference type="ARBA" id="ARBA00023242"/>
    </source>
</evidence>
<feature type="active site" description="Nucleophile" evidence="11">
    <location>
        <position position="31"/>
    </location>
</feature>
<dbReference type="FunFam" id="3.90.70.40:FF:000005">
    <property type="entry name" value="Ataxin 3"/>
    <property type="match status" value="1"/>
</dbReference>
<keyword evidence="4" id="KW-0645">Protease</keyword>
<dbReference type="GO" id="GO:0006508">
    <property type="term" value="P:proteolysis"/>
    <property type="evidence" value="ECO:0007669"/>
    <property type="project" value="UniProtKB-KW"/>
</dbReference>
<name>A0AAN8PDT4_POLSC</name>
<gene>
    <name evidence="16" type="ORF">RUM43_003020</name>
</gene>
<evidence type="ECO:0000259" key="14">
    <source>
        <dbReference type="PROSITE" id="PS50003"/>
    </source>
</evidence>
<dbReference type="Gene3D" id="3.90.70.40">
    <property type="match status" value="1"/>
</dbReference>
<dbReference type="PANTHER" id="PTHR14159:SF0">
    <property type="entry name" value="ATAXIN-3-RELATED"/>
    <property type="match status" value="1"/>
</dbReference>
<evidence type="ECO:0000313" key="17">
    <source>
        <dbReference type="Proteomes" id="UP001372834"/>
    </source>
</evidence>
<dbReference type="InterPro" id="IPR001849">
    <property type="entry name" value="PH_domain"/>
</dbReference>
<feature type="compositionally biased region" description="Polar residues" evidence="13">
    <location>
        <begin position="279"/>
        <end position="291"/>
    </location>
</feature>
<dbReference type="InterPro" id="IPR033865">
    <property type="entry name" value="Ataxin-3"/>
</dbReference>
<dbReference type="Pfam" id="PF02099">
    <property type="entry name" value="Josephin"/>
    <property type="match status" value="1"/>
</dbReference>
<feature type="active site" evidence="11 12">
    <location>
        <position position="153"/>
    </location>
</feature>
<evidence type="ECO:0000256" key="9">
    <source>
        <dbReference type="ARBA" id="ARBA00023163"/>
    </source>
</evidence>
<accession>A0AAN8PDT4</accession>
<comment type="subcellular location">
    <subcellularLocation>
        <location evidence="2">Nucleus</location>
    </subcellularLocation>
</comment>